<name>A0A174LS20_9BACE</name>
<dbReference type="EMBL" id="CP103141">
    <property type="protein sequence ID" value="UVQ75800.1"/>
    <property type="molecule type" value="Genomic_DNA"/>
</dbReference>
<dbReference type="EMBL" id="CZAE01000009">
    <property type="protein sequence ID" value="CUP24575.1"/>
    <property type="molecule type" value="Genomic_DNA"/>
</dbReference>
<evidence type="ECO:0000313" key="4">
    <source>
        <dbReference type="Proteomes" id="UP001060104"/>
    </source>
</evidence>
<dbReference type="Proteomes" id="UP000095606">
    <property type="component" value="Unassembled WGS sequence"/>
</dbReference>
<evidence type="ECO:0000313" key="2">
    <source>
        <dbReference type="EMBL" id="UVQ75800.1"/>
    </source>
</evidence>
<reference evidence="2" key="2">
    <citation type="submission" date="2022-08" db="EMBL/GenBank/DDBJ databases">
        <title>Genome Sequencing of Bacteroides fragilis Group Isolates with Nanopore Technology.</title>
        <authorList>
            <person name="Tisza M.J."/>
            <person name="Smith D."/>
            <person name="Dekker J.P."/>
        </authorList>
    </citation>
    <scope>NUCLEOTIDE SEQUENCE</scope>
    <source>
        <strain evidence="2">BFG-527</strain>
    </source>
</reference>
<dbReference type="Proteomes" id="UP001060104">
    <property type="component" value="Chromosome"/>
</dbReference>
<dbReference type="AlphaFoldDB" id="A0A174LS20"/>
<dbReference type="GeneID" id="69588050"/>
<organism evidence="1 3">
    <name type="scientific">Bacteroides faecis</name>
    <dbReference type="NCBI Taxonomy" id="674529"/>
    <lineage>
        <taxon>Bacteria</taxon>
        <taxon>Pseudomonadati</taxon>
        <taxon>Bacteroidota</taxon>
        <taxon>Bacteroidia</taxon>
        <taxon>Bacteroidales</taxon>
        <taxon>Bacteroidaceae</taxon>
        <taxon>Bacteroides</taxon>
    </lineage>
</organism>
<protein>
    <submittedName>
        <fullName evidence="1">Uncharacterized protein</fullName>
    </submittedName>
</protein>
<evidence type="ECO:0000313" key="3">
    <source>
        <dbReference type="Proteomes" id="UP000095606"/>
    </source>
</evidence>
<evidence type="ECO:0000313" key="1">
    <source>
        <dbReference type="EMBL" id="CUP24575.1"/>
    </source>
</evidence>
<dbReference type="RefSeq" id="WP_055269487.1">
    <property type="nucleotide sequence ID" value="NZ_CABMFH010000011.1"/>
</dbReference>
<accession>A0A3E5GD54</accession>
<proteinExistence type="predicted"/>
<reference evidence="1 3" key="1">
    <citation type="submission" date="2015-09" db="EMBL/GenBank/DDBJ databases">
        <authorList>
            <consortium name="Pathogen Informatics"/>
        </authorList>
    </citation>
    <scope>NUCLEOTIDE SEQUENCE [LARGE SCALE GENOMIC DNA]</scope>
    <source>
        <strain evidence="1 3">2789STDY5834846</strain>
    </source>
</reference>
<sequence length="388" mass="43350">MKTKTFLLTLCSVFIIWSCEQDSSLSSLGGNSKLENEIADKALVANSGSTSNSRDILYHIHFDNATGRFILIYLPSDAYALLFGGTSGGELGGSGNSNKGTGTIAFPLPAESTPPTEQTLNYILDIYVTGENKILYPPLLLPYYHNATGMPIRFETGEEEQTEQYFDRNQYSDIFYNAKRSDFVIMKSELERADKIKYSNDKLVISNPAEGQEETTESTVFYIIKDDKMYFHIDPSSAIFTKGVLEVDKGTFHIVTYKTEWTKPVCSGGFYIIPIVTYRINVTLKLVKGDPFVNSGTDDSIALPVSKLYNILVSGQSIQIMPLENNNYFQIDDEDSRTFLNSAYYINQDGTISILNSNGIQIAKYPSYYTLIKIEEENKVLDIGGIPL</sequence>
<gene>
    <name evidence="1" type="ORF">ERS852461_02159</name>
    <name evidence="2" type="ORF">NXY30_05210</name>
</gene>
<accession>A0A174LS20</accession>
<keyword evidence="4" id="KW-1185">Reference proteome</keyword>